<feature type="domain" description="Solute-binding protein family 5" evidence="2">
    <location>
        <begin position="83"/>
        <end position="417"/>
    </location>
</feature>
<dbReference type="OrthoDB" id="9046151at2"/>
<dbReference type="CDD" id="cd00995">
    <property type="entry name" value="PBP2_NikA_DppA_OppA_like"/>
    <property type="match status" value="1"/>
</dbReference>
<sequence length="533" mass="55401">MKTQGTIKAALGVATVGALSLTMAACSGSAPKTGGELANGKTFTMRLSVDPGSLDPLFASNSITQQATKFLYDSLINLDPDSKVVSGLAESWEGTTTEATFTLRKGVTCSDGTALTPDIVAANINFVGDPGNNSTRTGVFVAPGATAVADNDKGTVTVTTVSPEPFLVRNVGSLPIVCAAGTKDRSLLAQGADGTGMYTVAEVAAGDHYTLTRRKDYAWGPGDWKTEQEGLPDKVVLKVISNETTAANLLLSGDVNAATIVGPDKQRLEAKKSFQRDLVTALGQIWFNQKPGLPGADENVRRALTQALKLDELGQVMTSGSGKPPTSLIAPVLSPCKQDTLSGNLPQHDLEAAKNALDTAGWKVGPNGVRSKDGAPLKIEFFYPSTMGPTFAAGAELIKEVWSGIGVDVLLRPVTDAEGSSLILGGEGGWHAAFVPIGVALPNELVPLVSGPTPPNGNNFAYINNAGYLENVQKAAAATGEAGCEHWAAAEKQIIEHVDVVPFVNSATPTFAEGATFELADGQLAPSSVRMLR</sequence>
<proteinExistence type="predicted"/>
<organism evidence="3 4">
    <name type="scientific">Paenarthrobacter nitroguajacolicus</name>
    <name type="common">Arthrobacter nitroguajacolicus</name>
    <dbReference type="NCBI Taxonomy" id="211146"/>
    <lineage>
        <taxon>Bacteria</taxon>
        <taxon>Bacillati</taxon>
        <taxon>Actinomycetota</taxon>
        <taxon>Actinomycetes</taxon>
        <taxon>Micrococcales</taxon>
        <taxon>Micrococcaceae</taxon>
        <taxon>Paenarthrobacter</taxon>
    </lineage>
</organism>
<name>A0A558GVM9_PAENT</name>
<dbReference type="RefSeq" id="WP_144651902.1">
    <property type="nucleotide sequence ID" value="NZ_VNFK01000012.1"/>
</dbReference>
<dbReference type="InterPro" id="IPR030678">
    <property type="entry name" value="Peptide/Ni-bd"/>
</dbReference>
<dbReference type="Proteomes" id="UP000316500">
    <property type="component" value="Unassembled WGS sequence"/>
</dbReference>
<dbReference type="GO" id="GO:0015833">
    <property type="term" value="P:peptide transport"/>
    <property type="evidence" value="ECO:0007669"/>
    <property type="project" value="TreeGrafter"/>
</dbReference>
<comment type="caution">
    <text evidence="3">The sequence shown here is derived from an EMBL/GenBank/DDBJ whole genome shotgun (WGS) entry which is preliminary data.</text>
</comment>
<gene>
    <name evidence="3" type="ORF">FQP90_15160</name>
</gene>
<feature type="chain" id="PRO_5038601038" evidence="1">
    <location>
        <begin position="25"/>
        <end position="533"/>
    </location>
</feature>
<dbReference type="InterPro" id="IPR000914">
    <property type="entry name" value="SBP_5_dom"/>
</dbReference>
<reference evidence="3 4" key="1">
    <citation type="submission" date="2019-07" db="EMBL/GenBank/DDBJ databases">
        <title>Diversity of Bacteria from Kongsfjorden, Arctic.</title>
        <authorList>
            <person name="Yu Y."/>
        </authorList>
    </citation>
    <scope>NUCLEOTIDE SEQUENCE [LARGE SCALE GENOMIC DNA]</scope>
    <source>
        <strain evidence="3 4">SM1928</strain>
    </source>
</reference>
<protein>
    <submittedName>
        <fullName evidence="3">ABC transporter substrate-binding protein</fullName>
    </submittedName>
</protein>
<dbReference type="PIRSF" id="PIRSF002741">
    <property type="entry name" value="MppA"/>
    <property type="match status" value="1"/>
</dbReference>
<dbReference type="GO" id="GO:0042597">
    <property type="term" value="C:periplasmic space"/>
    <property type="evidence" value="ECO:0007669"/>
    <property type="project" value="UniProtKB-ARBA"/>
</dbReference>
<feature type="signal peptide" evidence="1">
    <location>
        <begin position="1"/>
        <end position="24"/>
    </location>
</feature>
<dbReference type="GO" id="GO:0043190">
    <property type="term" value="C:ATP-binding cassette (ABC) transporter complex"/>
    <property type="evidence" value="ECO:0007669"/>
    <property type="project" value="InterPro"/>
</dbReference>
<evidence type="ECO:0000259" key="2">
    <source>
        <dbReference type="Pfam" id="PF00496"/>
    </source>
</evidence>
<dbReference type="InterPro" id="IPR039424">
    <property type="entry name" value="SBP_5"/>
</dbReference>
<dbReference type="PROSITE" id="PS51257">
    <property type="entry name" value="PROKAR_LIPOPROTEIN"/>
    <property type="match status" value="1"/>
</dbReference>
<dbReference type="Gene3D" id="3.10.105.10">
    <property type="entry name" value="Dipeptide-binding Protein, Domain 3"/>
    <property type="match status" value="1"/>
</dbReference>
<dbReference type="GO" id="GO:1904680">
    <property type="term" value="F:peptide transmembrane transporter activity"/>
    <property type="evidence" value="ECO:0007669"/>
    <property type="project" value="TreeGrafter"/>
</dbReference>
<evidence type="ECO:0000256" key="1">
    <source>
        <dbReference type="SAM" id="SignalP"/>
    </source>
</evidence>
<dbReference type="Gene3D" id="3.40.190.10">
    <property type="entry name" value="Periplasmic binding protein-like II"/>
    <property type="match status" value="1"/>
</dbReference>
<evidence type="ECO:0000313" key="3">
    <source>
        <dbReference type="EMBL" id="TVU60896.1"/>
    </source>
</evidence>
<accession>A0A558GVM9</accession>
<keyword evidence="1" id="KW-0732">Signal</keyword>
<dbReference type="SUPFAM" id="SSF53850">
    <property type="entry name" value="Periplasmic binding protein-like II"/>
    <property type="match status" value="1"/>
</dbReference>
<dbReference type="EMBL" id="VNFK01000012">
    <property type="protein sequence ID" value="TVU60896.1"/>
    <property type="molecule type" value="Genomic_DNA"/>
</dbReference>
<evidence type="ECO:0000313" key="4">
    <source>
        <dbReference type="Proteomes" id="UP000316500"/>
    </source>
</evidence>
<dbReference type="Pfam" id="PF00496">
    <property type="entry name" value="SBP_bac_5"/>
    <property type="match status" value="1"/>
</dbReference>
<dbReference type="PANTHER" id="PTHR30290">
    <property type="entry name" value="PERIPLASMIC BINDING COMPONENT OF ABC TRANSPORTER"/>
    <property type="match status" value="1"/>
</dbReference>
<dbReference type="AlphaFoldDB" id="A0A558GVM9"/>